<sequence length="301" mass="33082">MAIEPDFFRISTQIRSKWDMCEGKRGKQWPVNVIKSCLDSVRQISENIKDAIVYLDAGSTESFQFLGAFPLFLELGARAVCSLENMSALDKVVDWNTNSDPAEDCAKLLVETNSQIPIMLGVIFQKEATKESLMYSRVRLYQNPAKGGKSVRVGSSWQVTAHRLSYSVVLLKFLGCVNLGKLSVSLLSLSVAHSAYPDSPLGPDAFHEYECLLNQDYEELVKKRETDVSGNSGVKESTASEDEGWVFVLPSEGSVAEASLSVEHENSISSGLPPLSTGKIADTEDFSPGQLLQLSFSIIWP</sequence>
<accession>A0AAE1WRF1</accession>
<organism evidence="1 2">
    <name type="scientific">Sesamum angolense</name>
    <dbReference type="NCBI Taxonomy" id="2727404"/>
    <lineage>
        <taxon>Eukaryota</taxon>
        <taxon>Viridiplantae</taxon>
        <taxon>Streptophyta</taxon>
        <taxon>Embryophyta</taxon>
        <taxon>Tracheophyta</taxon>
        <taxon>Spermatophyta</taxon>
        <taxon>Magnoliopsida</taxon>
        <taxon>eudicotyledons</taxon>
        <taxon>Gunneridae</taxon>
        <taxon>Pentapetalae</taxon>
        <taxon>asterids</taxon>
        <taxon>lamiids</taxon>
        <taxon>Lamiales</taxon>
        <taxon>Pedaliaceae</taxon>
        <taxon>Sesamum</taxon>
    </lineage>
</organism>
<dbReference type="EMBL" id="JACGWL010000007">
    <property type="protein sequence ID" value="KAK4398140.1"/>
    <property type="molecule type" value="Genomic_DNA"/>
</dbReference>
<evidence type="ECO:0000313" key="2">
    <source>
        <dbReference type="Proteomes" id="UP001289374"/>
    </source>
</evidence>
<proteinExistence type="predicted"/>
<protein>
    <submittedName>
        <fullName evidence="1">Sec1 family domain-containing protein MIP3</fullName>
    </submittedName>
</protein>
<keyword evidence="2" id="KW-1185">Reference proteome</keyword>
<gene>
    <name evidence="1" type="ORF">Sango_1289500</name>
</gene>
<name>A0AAE1WRF1_9LAMI</name>
<dbReference type="AlphaFoldDB" id="A0AAE1WRF1"/>
<reference evidence="1" key="2">
    <citation type="journal article" date="2024" name="Plant">
        <title>Genomic evolution and insights into agronomic trait innovations of Sesamum species.</title>
        <authorList>
            <person name="Miao H."/>
            <person name="Wang L."/>
            <person name="Qu L."/>
            <person name="Liu H."/>
            <person name="Sun Y."/>
            <person name="Le M."/>
            <person name="Wang Q."/>
            <person name="Wei S."/>
            <person name="Zheng Y."/>
            <person name="Lin W."/>
            <person name="Duan Y."/>
            <person name="Cao H."/>
            <person name="Xiong S."/>
            <person name="Wang X."/>
            <person name="Wei L."/>
            <person name="Li C."/>
            <person name="Ma Q."/>
            <person name="Ju M."/>
            <person name="Zhao R."/>
            <person name="Li G."/>
            <person name="Mu C."/>
            <person name="Tian Q."/>
            <person name="Mei H."/>
            <person name="Zhang T."/>
            <person name="Gao T."/>
            <person name="Zhang H."/>
        </authorList>
    </citation>
    <scope>NUCLEOTIDE SEQUENCE</scope>
    <source>
        <strain evidence="1">K16</strain>
    </source>
</reference>
<reference evidence="1" key="1">
    <citation type="submission" date="2020-06" db="EMBL/GenBank/DDBJ databases">
        <authorList>
            <person name="Li T."/>
            <person name="Hu X."/>
            <person name="Zhang T."/>
            <person name="Song X."/>
            <person name="Zhang H."/>
            <person name="Dai N."/>
            <person name="Sheng W."/>
            <person name="Hou X."/>
            <person name="Wei L."/>
        </authorList>
    </citation>
    <scope>NUCLEOTIDE SEQUENCE</scope>
    <source>
        <strain evidence="1">K16</strain>
        <tissue evidence="1">Leaf</tissue>
    </source>
</reference>
<dbReference type="Proteomes" id="UP001289374">
    <property type="component" value="Unassembled WGS sequence"/>
</dbReference>
<comment type="caution">
    <text evidence="1">The sequence shown here is derived from an EMBL/GenBank/DDBJ whole genome shotgun (WGS) entry which is preliminary data.</text>
</comment>
<evidence type="ECO:0000313" key="1">
    <source>
        <dbReference type="EMBL" id="KAK4398140.1"/>
    </source>
</evidence>